<dbReference type="Pfam" id="PF07963">
    <property type="entry name" value="N_methyl"/>
    <property type="match status" value="1"/>
</dbReference>
<reference evidence="2 3" key="1">
    <citation type="journal article" date="2016" name="Nat. Commun.">
        <title>Thousands of microbial genomes shed light on interconnected biogeochemical processes in an aquifer system.</title>
        <authorList>
            <person name="Anantharaman K."/>
            <person name="Brown C.T."/>
            <person name="Hug L.A."/>
            <person name="Sharon I."/>
            <person name="Castelle C.J."/>
            <person name="Probst A.J."/>
            <person name="Thomas B.C."/>
            <person name="Singh A."/>
            <person name="Wilkins M.J."/>
            <person name="Karaoz U."/>
            <person name="Brodie E.L."/>
            <person name="Williams K.H."/>
            <person name="Hubbard S.S."/>
            <person name="Banfield J.F."/>
        </authorList>
    </citation>
    <scope>NUCLEOTIDE SEQUENCE [LARGE SCALE GENOMIC DNA]</scope>
</reference>
<dbReference type="NCBIfam" id="TIGR02532">
    <property type="entry name" value="IV_pilin_GFxxxE"/>
    <property type="match status" value="1"/>
</dbReference>
<evidence type="ECO:0000313" key="3">
    <source>
        <dbReference type="Proteomes" id="UP000177060"/>
    </source>
</evidence>
<keyword evidence="1" id="KW-0812">Transmembrane</keyword>
<keyword evidence="1" id="KW-0472">Membrane</keyword>
<name>A0A1F8BBL9_9BACT</name>
<gene>
    <name evidence="2" type="ORF">A3A52_01395</name>
</gene>
<dbReference type="SUPFAM" id="SSF54523">
    <property type="entry name" value="Pili subunits"/>
    <property type="match status" value="1"/>
</dbReference>
<proteinExistence type="predicted"/>
<dbReference type="InterPro" id="IPR012902">
    <property type="entry name" value="N_methyl_site"/>
</dbReference>
<accession>A0A1F8BBL9</accession>
<protein>
    <recommendedName>
        <fullName evidence="4">Prepilin-type N-terminal cleavage/methylation domain-containing protein</fullName>
    </recommendedName>
</protein>
<feature type="transmembrane region" description="Helical" evidence="1">
    <location>
        <begin position="36"/>
        <end position="58"/>
    </location>
</feature>
<dbReference type="InterPro" id="IPR045584">
    <property type="entry name" value="Pilin-like"/>
</dbReference>
<comment type="caution">
    <text evidence="2">The sequence shown here is derived from an EMBL/GenBank/DDBJ whole genome shotgun (WGS) entry which is preliminary data.</text>
</comment>
<sequence>MTRSKAFKPRSNLSRGLPRSYALATRARSSREQVSMVRGFSLIEMLIVVAVFSILAVVATQSLSSSLRGSKKSESQVIVRENVDFALSTMERLLRNADSLNCASSDANTLVYIDEYGNSVRFDCSSGSISSESSTLTSPDIEVDCTSVFTCNNTSIPHSVDITIKAERTGITGAEGSQITETTKILLRNY</sequence>
<dbReference type="PROSITE" id="PS00409">
    <property type="entry name" value="PROKAR_NTER_METHYL"/>
    <property type="match status" value="1"/>
</dbReference>
<dbReference type="Gene3D" id="3.30.700.10">
    <property type="entry name" value="Glycoprotein, Type 4 Pilin"/>
    <property type="match status" value="1"/>
</dbReference>
<evidence type="ECO:0000256" key="1">
    <source>
        <dbReference type="SAM" id="Phobius"/>
    </source>
</evidence>
<keyword evidence="1" id="KW-1133">Transmembrane helix</keyword>
<evidence type="ECO:0008006" key="4">
    <source>
        <dbReference type="Google" id="ProtNLM"/>
    </source>
</evidence>
<organism evidence="2 3">
    <name type="scientific">Candidatus Woesebacteria bacterium RIFCSPLOWO2_01_FULL_39_14</name>
    <dbReference type="NCBI Taxonomy" id="1802518"/>
    <lineage>
        <taxon>Bacteria</taxon>
        <taxon>Candidatus Woeseibacteriota</taxon>
    </lineage>
</organism>
<evidence type="ECO:0000313" key="2">
    <source>
        <dbReference type="EMBL" id="OGM61454.1"/>
    </source>
</evidence>
<dbReference type="Proteomes" id="UP000177060">
    <property type="component" value="Unassembled WGS sequence"/>
</dbReference>
<dbReference type="EMBL" id="MGHE01000043">
    <property type="protein sequence ID" value="OGM61454.1"/>
    <property type="molecule type" value="Genomic_DNA"/>
</dbReference>
<dbReference type="AlphaFoldDB" id="A0A1F8BBL9"/>